<evidence type="ECO:0000313" key="14">
    <source>
        <dbReference type="EMBL" id="CDL91761.1"/>
    </source>
</evidence>
<reference evidence="14 15" key="1">
    <citation type="journal article" date="2015" name="Genome Announc.">
        <title>Draft Genome Sequence of Clostridium tyrobutyricum Strain DIVETGP, Isolated from Cow's Milk for Grana Padano Production.</title>
        <authorList>
            <person name="Soggiu A."/>
            <person name="Piras C."/>
            <person name="Gaiarsa S."/>
            <person name="Sassera D."/>
            <person name="Roncada P."/>
            <person name="Bendixen E."/>
            <person name="Brasca M."/>
            <person name="Bonizzi L."/>
        </authorList>
    </citation>
    <scope>NUCLEOTIDE SEQUENCE [LARGE SCALE GENOMIC DNA]</scope>
    <source>
        <strain evidence="14 15">DIVETGP</strain>
    </source>
</reference>
<evidence type="ECO:0000256" key="6">
    <source>
        <dbReference type="ARBA" id="ARBA00022857"/>
    </source>
</evidence>
<accession>W6N617</accession>
<feature type="binding site" evidence="11">
    <location>
        <begin position="165"/>
        <end position="167"/>
    </location>
    <ligand>
        <name>NADP(+)</name>
        <dbReference type="ChEBI" id="CHEBI:58349"/>
    </ligand>
</feature>
<comment type="caution">
    <text evidence="11">Lacks conserved residue(s) required for the propagation of feature annotation.</text>
</comment>
<dbReference type="RefSeq" id="WP_017751900.1">
    <property type="nucleotide sequence ID" value="NZ_CBXI010000032.1"/>
</dbReference>
<dbReference type="Gene3D" id="3.40.50.720">
    <property type="entry name" value="NAD(P)-binding Rossmann-like Domain"/>
    <property type="match status" value="1"/>
</dbReference>
<dbReference type="InterPro" id="IPR020631">
    <property type="entry name" value="THF_DH/CycHdrlase_NAD-bd_dom"/>
</dbReference>
<comment type="catalytic activity">
    <reaction evidence="11">
        <text>(6R)-5,10-methylene-5,6,7,8-tetrahydrofolate + NADP(+) = (6R)-5,10-methenyltetrahydrofolate + NADPH</text>
        <dbReference type="Rhea" id="RHEA:22812"/>
        <dbReference type="ChEBI" id="CHEBI:15636"/>
        <dbReference type="ChEBI" id="CHEBI:57455"/>
        <dbReference type="ChEBI" id="CHEBI:57783"/>
        <dbReference type="ChEBI" id="CHEBI:58349"/>
        <dbReference type="EC" id="1.5.1.5"/>
    </reaction>
</comment>
<evidence type="ECO:0000256" key="7">
    <source>
        <dbReference type="ARBA" id="ARBA00023002"/>
    </source>
</evidence>
<comment type="pathway">
    <text evidence="1 11">One-carbon metabolism; tetrahydrofolate interconversion.</text>
</comment>
<feature type="binding site" evidence="11">
    <location>
        <position position="231"/>
    </location>
    <ligand>
        <name>NADP(+)</name>
        <dbReference type="ChEBI" id="CHEBI:58349"/>
    </ligand>
</feature>
<dbReference type="OrthoDB" id="9803580at2"/>
<evidence type="ECO:0000313" key="15">
    <source>
        <dbReference type="Proteomes" id="UP000019482"/>
    </source>
</evidence>
<dbReference type="InterPro" id="IPR000672">
    <property type="entry name" value="THF_DH/CycHdrlase"/>
</dbReference>
<dbReference type="SUPFAM" id="SSF51735">
    <property type="entry name" value="NAD(P)-binding Rossmann-fold domains"/>
    <property type="match status" value="1"/>
</dbReference>
<dbReference type="Pfam" id="PF02882">
    <property type="entry name" value="THF_DHG_CYH_C"/>
    <property type="match status" value="1"/>
</dbReference>
<dbReference type="HAMAP" id="MF_01576">
    <property type="entry name" value="THF_DHG_CYH"/>
    <property type="match status" value="1"/>
</dbReference>
<evidence type="ECO:0000259" key="13">
    <source>
        <dbReference type="Pfam" id="PF02882"/>
    </source>
</evidence>
<keyword evidence="4 11" id="KW-0658">Purine biosynthesis</keyword>
<dbReference type="FunFam" id="3.40.50.720:FF:000094">
    <property type="entry name" value="Bifunctional protein FolD"/>
    <property type="match status" value="1"/>
</dbReference>
<evidence type="ECO:0000256" key="3">
    <source>
        <dbReference type="ARBA" id="ARBA00022605"/>
    </source>
</evidence>
<evidence type="ECO:0000259" key="12">
    <source>
        <dbReference type="Pfam" id="PF00763"/>
    </source>
</evidence>
<dbReference type="PANTHER" id="PTHR48099">
    <property type="entry name" value="C-1-TETRAHYDROFOLATE SYNTHASE, CYTOPLASMIC-RELATED"/>
    <property type="match status" value="1"/>
</dbReference>
<evidence type="ECO:0000256" key="8">
    <source>
        <dbReference type="ARBA" id="ARBA00023102"/>
    </source>
</evidence>
<dbReference type="CDD" id="cd01080">
    <property type="entry name" value="NAD_bind_m-THF_DH_Cyclohyd"/>
    <property type="match status" value="1"/>
</dbReference>
<keyword evidence="7 11" id="KW-0560">Oxidoreductase</keyword>
<comment type="caution">
    <text evidence="14">The sequence shown here is derived from an EMBL/GenBank/DDBJ whole genome shotgun (WGS) entry which is preliminary data.</text>
</comment>
<gene>
    <name evidence="11" type="primary">folD</name>
    <name evidence="14" type="ORF">CTDIVETGP_1831</name>
</gene>
<keyword evidence="5 11" id="KW-0378">Hydrolase</keyword>
<comment type="subunit">
    <text evidence="11">Homodimer.</text>
</comment>
<dbReference type="GO" id="GO:0035999">
    <property type="term" value="P:tetrahydrofolate interconversion"/>
    <property type="evidence" value="ECO:0007669"/>
    <property type="project" value="UniProtKB-UniRule"/>
</dbReference>
<comment type="function">
    <text evidence="11">Catalyzes the oxidation of 5,10-methylenetetrahydrofolate to 5,10-methenyltetrahydrofolate and then the hydrolysis of 5,10-methenyltetrahydrofolate to 10-formyltetrahydrofolate.</text>
</comment>
<keyword evidence="8 11" id="KW-0368">Histidine biosynthesis</keyword>
<comment type="similarity">
    <text evidence="11">Belongs to the tetrahydrofolate dehydrogenase/cyclohydrolase family.</text>
</comment>
<dbReference type="InterPro" id="IPR036291">
    <property type="entry name" value="NAD(P)-bd_dom_sf"/>
</dbReference>
<dbReference type="InterPro" id="IPR020630">
    <property type="entry name" value="THF_DH/CycHdrlase_cat_dom"/>
</dbReference>
<dbReference type="GO" id="GO:0004477">
    <property type="term" value="F:methenyltetrahydrofolate cyclohydrolase activity"/>
    <property type="evidence" value="ECO:0007669"/>
    <property type="project" value="UniProtKB-UniRule"/>
</dbReference>
<keyword evidence="6 11" id="KW-0521">NADP</keyword>
<dbReference type="EMBL" id="CBXI010000032">
    <property type="protein sequence ID" value="CDL91761.1"/>
    <property type="molecule type" value="Genomic_DNA"/>
</dbReference>
<comment type="catalytic activity">
    <reaction evidence="11">
        <text>(6R)-5,10-methenyltetrahydrofolate + H2O = (6R)-10-formyltetrahydrofolate + H(+)</text>
        <dbReference type="Rhea" id="RHEA:23700"/>
        <dbReference type="ChEBI" id="CHEBI:15377"/>
        <dbReference type="ChEBI" id="CHEBI:15378"/>
        <dbReference type="ChEBI" id="CHEBI:57455"/>
        <dbReference type="ChEBI" id="CHEBI:195366"/>
        <dbReference type="EC" id="3.5.4.9"/>
    </reaction>
</comment>
<dbReference type="EC" id="3.5.4.9" evidence="11"/>
<keyword evidence="9 11" id="KW-0486">Methionine biosynthesis</keyword>
<evidence type="ECO:0000256" key="1">
    <source>
        <dbReference type="ARBA" id="ARBA00004777"/>
    </source>
</evidence>
<dbReference type="GO" id="GO:0006164">
    <property type="term" value="P:purine nucleotide biosynthetic process"/>
    <property type="evidence" value="ECO:0007669"/>
    <property type="project" value="UniProtKB-KW"/>
</dbReference>
<dbReference type="PRINTS" id="PR00085">
    <property type="entry name" value="THFDHDRGNASE"/>
</dbReference>
<name>W6N617_CLOTY</name>
<dbReference type="Pfam" id="PF00763">
    <property type="entry name" value="THF_DHG_CYH"/>
    <property type="match status" value="1"/>
</dbReference>
<evidence type="ECO:0000256" key="10">
    <source>
        <dbReference type="ARBA" id="ARBA00023268"/>
    </source>
</evidence>
<sequence length="284" mass="30903">MGQLIKGKPAADAVTVHLIEEVKNLKRKNIIPKLTIVRVGKNGSDMAYERGATKRCNSIGIEIAIKELPEDISQQSFIDELKKINEDSTTDGIMVFRPLPKQLDEDIIKHLIDPNKDVDCFNPLNMSKLLEDDNSGFSPCTAAAVIEILDYYKIKIEGKRVVVIGRSMVVGKPLSLLLLNRNATVTICHSRTQKMENICSQADIVVVCIGKSKIINKSYIKSGAAVIDVGINVDTNGALCGDVDTENCIEKVGMITPVPGGVGSVTTSILAKQVVMACKRQNNI</sequence>
<dbReference type="PANTHER" id="PTHR48099:SF5">
    <property type="entry name" value="C-1-TETRAHYDROFOLATE SYNTHASE, CYTOPLASMIC"/>
    <property type="match status" value="1"/>
</dbReference>
<keyword evidence="10 11" id="KW-0511">Multifunctional enzyme</keyword>
<dbReference type="UniPathway" id="UPA00193"/>
<evidence type="ECO:0000256" key="2">
    <source>
        <dbReference type="ARBA" id="ARBA00022563"/>
    </source>
</evidence>
<evidence type="ECO:0000256" key="9">
    <source>
        <dbReference type="ARBA" id="ARBA00023167"/>
    </source>
</evidence>
<keyword evidence="3 11" id="KW-0028">Amino-acid biosynthesis</keyword>
<evidence type="ECO:0000256" key="5">
    <source>
        <dbReference type="ARBA" id="ARBA00022801"/>
    </source>
</evidence>
<dbReference type="SUPFAM" id="SSF53223">
    <property type="entry name" value="Aminoacid dehydrogenase-like, N-terminal domain"/>
    <property type="match status" value="1"/>
</dbReference>
<dbReference type="GO" id="GO:0000105">
    <property type="term" value="P:L-histidine biosynthetic process"/>
    <property type="evidence" value="ECO:0007669"/>
    <property type="project" value="UniProtKB-KW"/>
</dbReference>
<dbReference type="Proteomes" id="UP000019482">
    <property type="component" value="Unassembled WGS sequence"/>
</dbReference>
<dbReference type="GeneID" id="29419413"/>
<evidence type="ECO:0000256" key="4">
    <source>
        <dbReference type="ARBA" id="ARBA00022755"/>
    </source>
</evidence>
<feature type="domain" description="Tetrahydrofolate dehydrogenase/cyclohydrolase catalytic" evidence="12">
    <location>
        <begin position="5"/>
        <end position="119"/>
    </location>
</feature>
<keyword evidence="2 11" id="KW-0554">One-carbon metabolism</keyword>
<dbReference type="Gene3D" id="3.40.50.10860">
    <property type="entry name" value="Leucine Dehydrogenase, chain A, domain 1"/>
    <property type="match status" value="1"/>
</dbReference>
<evidence type="ECO:0000256" key="11">
    <source>
        <dbReference type="HAMAP-Rule" id="MF_01576"/>
    </source>
</evidence>
<dbReference type="GO" id="GO:0009086">
    <property type="term" value="P:methionine biosynthetic process"/>
    <property type="evidence" value="ECO:0007669"/>
    <property type="project" value="UniProtKB-KW"/>
</dbReference>
<feature type="domain" description="Tetrahydrofolate dehydrogenase/cyclohydrolase NAD(P)-binding" evidence="13">
    <location>
        <begin position="139"/>
        <end position="281"/>
    </location>
</feature>
<dbReference type="InterPro" id="IPR046346">
    <property type="entry name" value="Aminoacid_DH-like_N_sf"/>
</dbReference>
<dbReference type="AlphaFoldDB" id="W6N617"/>
<protein>
    <recommendedName>
        <fullName evidence="11">Bifunctional protein FolD</fullName>
    </recommendedName>
    <domain>
        <recommendedName>
            <fullName evidence="11">Methylenetetrahydrofolate dehydrogenase</fullName>
            <ecNumber evidence="11">1.5.1.5</ecNumber>
        </recommendedName>
    </domain>
    <domain>
        <recommendedName>
            <fullName evidence="11">Methenyltetrahydrofolate cyclohydrolase</fullName>
            <ecNumber evidence="11">3.5.4.9</ecNumber>
        </recommendedName>
    </domain>
</protein>
<dbReference type="EC" id="1.5.1.5" evidence="11"/>
<organism evidence="14 15">
    <name type="scientific">Clostridium tyrobutyricum DIVETGP</name>
    <dbReference type="NCBI Taxonomy" id="1408889"/>
    <lineage>
        <taxon>Bacteria</taxon>
        <taxon>Bacillati</taxon>
        <taxon>Bacillota</taxon>
        <taxon>Clostridia</taxon>
        <taxon>Eubacteriales</taxon>
        <taxon>Clostridiaceae</taxon>
        <taxon>Clostridium</taxon>
    </lineage>
</organism>
<keyword evidence="15" id="KW-1185">Reference proteome</keyword>
<proteinExistence type="inferred from homology"/>
<dbReference type="GO" id="GO:0004488">
    <property type="term" value="F:methylenetetrahydrofolate dehydrogenase (NADP+) activity"/>
    <property type="evidence" value="ECO:0007669"/>
    <property type="project" value="UniProtKB-UniRule"/>
</dbReference>
<dbReference type="GO" id="GO:0005829">
    <property type="term" value="C:cytosol"/>
    <property type="evidence" value="ECO:0007669"/>
    <property type="project" value="TreeGrafter"/>
</dbReference>